<dbReference type="InterPro" id="IPR055370">
    <property type="entry name" value="Lsr2_DNA-bd"/>
</dbReference>
<feature type="region of interest" description="Disordered" evidence="2">
    <location>
        <begin position="66"/>
        <end position="85"/>
    </location>
</feature>
<proteinExistence type="predicted"/>
<evidence type="ECO:0000259" key="4">
    <source>
        <dbReference type="Pfam" id="PF23359"/>
    </source>
</evidence>
<sequence>MAKRVTIEILDDTNGSPAEQTVPFGLDGVAYEIDLSATNATALREALGPYVAAARRTEGRRIKVAVGQPTDSTKQEPEPSKNYTATRDIRRRARASGHEVADQGRIAKTVIEAYHSSRQRLSTETNRSA</sequence>
<gene>
    <name evidence="5" type="ORF">GCM10017567_05370</name>
</gene>
<dbReference type="RefSeq" id="WP_191306418.1">
    <property type="nucleotide sequence ID" value="NZ_BNAW01000002.1"/>
</dbReference>
<reference evidence="6" key="1">
    <citation type="journal article" date="2019" name="Int. J. Syst. Evol. Microbiol.">
        <title>The Global Catalogue of Microorganisms (GCM) 10K type strain sequencing project: providing services to taxonomists for standard genome sequencing and annotation.</title>
        <authorList>
            <consortium name="The Broad Institute Genomics Platform"/>
            <consortium name="The Broad Institute Genome Sequencing Center for Infectious Disease"/>
            <person name="Wu L."/>
            <person name="Ma J."/>
        </authorList>
    </citation>
    <scope>NUCLEOTIDE SEQUENCE [LARGE SCALE GENOMIC DNA]</scope>
    <source>
        <strain evidence="6">CGMCC 4.7680</strain>
    </source>
</reference>
<evidence type="ECO:0000313" key="6">
    <source>
        <dbReference type="Proteomes" id="UP000649955"/>
    </source>
</evidence>
<evidence type="ECO:0000313" key="5">
    <source>
        <dbReference type="EMBL" id="GHF93880.1"/>
    </source>
</evidence>
<name>A0ABQ3K0R8_9PSEU</name>
<organism evidence="5 6">
    <name type="scientific">Amycolatopsis bullii</name>
    <dbReference type="NCBI Taxonomy" id="941987"/>
    <lineage>
        <taxon>Bacteria</taxon>
        <taxon>Bacillati</taxon>
        <taxon>Actinomycetota</taxon>
        <taxon>Actinomycetes</taxon>
        <taxon>Pseudonocardiales</taxon>
        <taxon>Pseudonocardiaceae</taxon>
        <taxon>Amycolatopsis</taxon>
    </lineage>
</organism>
<evidence type="ECO:0000259" key="3">
    <source>
        <dbReference type="Pfam" id="PF11774"/>
    </source>
</evidence>
<dbReference type="Proteomes" id="UP000649955">
    <property type="component" value="Unassembled WGS sequence"/>
</dbReference>
<protein>
    <submittedName>
        <fullName evidence="5">Lsr2 family protein</fullName>
    </submittedName>
</protein>
<dbReference type="InterPro" id="IPR024412">
    <property type="entry name" value="Lsr2_dim_dom"/>
</dbReference>
<comment type="caution">
    <text evidence="5">The sequence shown here is derived from an EMBL/GenBank/DDBJ whole genome shotgun (WGS) entry which is preliminary data.</text>
</comment>
<evidence type="ECO:0000256" key="1">
    <source>
        <dbReference type="ARBA" id="ARBA00023125"/>
    </source>
</evidence>
<keyword evidence="1" id="KW-0238">DNA-binding</keyword>
<accession>A0ABQ3K0R8</accession>
<feature type="domain" description="Lsr2 dimerization" evidence="3">
    <location>
        <begin position="1"/>
        <end position="57"/>
    </location>
</feature>
<dbReference type="Pfam" id="PF11774">
    <property type="entry name" value="Lsr2"/>
    <property type="match status" value="1"/>
</dbReference>
<feature type="domain" description="Lsr2 DNA-binding" evidence="4">
    <location>
        <begin position="85"/>
        <end position="115"/>
    </location>
</feature>
<dbReference type="EMBL" id="BNAW01000002">
    <property type="protein sequence ID" value="GHF93880.1"/>
    <property type="molecule type" value="Genomic_DNA"/>
</dbReference>
<evidence type="ECO:0000256" key="2">
    <source>
        <dbReference type="SAM" id="MobiDB-lite"/>
    </source>
</evidence>
<dbReference type="Gene3D" id="3.30.60.230">
    <property type="entry name" value="Lsr2, dimerization domain"/>
    <property type="match status" value="1"/>
</dbReference>
<keyword evidence="6" id="KW-1185">Reference proteome</keyword>
<dbReference type="Gene3D" id="4.10.320.10">
    <property type="entry name" value="E3-binding domain"/>
    <property type="match status" value="1"/>
</dbReference>
<dbReference type="InterPro" id="IPR042261">
    <property type="entry name" value="Lsr2-like_dimerization"/>
</dbReference>
<dbReference type="InterPro" id="IPR036625">
    <property type="entry name" value="E3-bd_dom_sf"/>
</dbReference>
<dbReference type="Pfam" id="PF23359">
    <property type="entry name" value="Lsr2_DNA-bd"/>
    <property type="match status" value="1"/>
</dbReference>